<evidence type="ECO:0000313" key="4">
    <source>
        <dbReference type="Proteomes" id="UP000887116"/>
    </source>
</evidence>
<dbReference type="AlphaFoldDB" id="A0A8X6HWV9"/>
<evidence type="ECO:0000313" key="3">
    <source>
        <dbReference type="EMBL" id="GFQ82922.1"/>
    </source>
</evidence>
<feature type="region of interest" description="Disordered" evidence="2">
    <location>
        <begin position="21"/>
        <end position="77"/>
    </location>
</feature>
<dbReference type="Pfam" id="PF15260">
    <property type="entry name" value="FAM219A"/>
    <property type="match status" value="1"/>
</dbReference>
<dbReference type="Proteomes" id="UP000887116">
    <property type="component" value="Unassembled WGS sequence"/>
</dbReference>
<dbReference type="InterPro" id="IPR029339">
    <property type="entry name" value="FAM219"/>
</dbReference>
<keyword evidence="4" id="KW-1185">Reference proteome</keyword>
<gene>
    <name evidence="3" type="primary">AVEN_214540_1</name>
    <name evidence="3" type="ORF">TNCT_281591</name>
</gene>
<organism evidence="3 4">
    <name type="scientific">Trichonephila clavata</name>
    <name type="common">Joro spider</name>
    <name type="synonym">Nephila clavata</name>
    <dbReference type="NCBI Taxonomy" id="2740835"/>
    <lineage>
        <taxon>Eukaryota</taxon>
        <taxon>Metazoa</taxon>
        <taxon>Ecdysozoa</taxon>
        <taxon>Arthropoda</taxon>
        <taxon>Chelicerata</taxon>
        <taxon>Arachnida</taxon>
        <taxon>Araneae</taxon>
        <taxon>Araneomorphae</taxon>
        <taxon>Entelegynae</taxon>
        <taxon>Araneoidea</taxon>
        <taxon>Nephilidae</taxon>
        <taxon>Trichonephila</taxon>
    </lineage>
</organism>
<evidence type="ECO:0000256" key="2">
    <source>
        <dbReference type="SAM" id="MobiDB-lite"/>
    </source>
</evidence>
<comment type="caution">
    <text evidence="3">The sequence shown here is derived from an EMBL/GenBank/DDBJ whole genome shotgun (WGS) entry which is preliminary data.</text>
</comment>
<dbReference type="OrthoDB" id="6119141at2759"/>
<proteinExistence type="inferred from homology"/>
<reference evidence="3" key="1">
    <citation type="submission" date="2020-07" db="EMBL/GenBank/DDBJ databases">
        <title>Multicomponent nature underlies the extraordinary mechanical properties of spider dragline silk.</title>
        <authorList>
            <person name="Kono N."/>
            <person name="Nakamura H."/>
            <person name="Mori M."/>
            <person name="Yoshida Y."/>
            <person name="Ohtoshi R."/>
            <person name="Malay A.D."/>
            <person name="Moran D.A.P."/>
            <person name="Tomita M."/>
            <person name="Numata K."/>
            <person name="Arakawa K."/>
        </authorList>
    </citation>
    <scope>NUCLEOTIDE SEQUENCE</scope>
</reference>
<comment type="similarity">
    <text evidence="1">Belongs to the FAM219 family.</text>
</comment>
<dbReference type="PANTHER" id="PTHR31281">
    <property type="entry name" value="PROTEIN FAM219A"/>
    <property type="match status" value="1"/>
</dbReference>
<dbReference type="EMBL" id="BMAO01012641">
    <property type="protein sequence ID" value="GFQ82922.1"/>
    <property type="molecule type" value="Genomic_DNA"/>
</dbReference>
<name>A0A8X6HWV9_TRICU</name>
<sequence>MEDSGIESDCKTVLLRIHNPYIPIPHQEEQDDNEDTMNDNSDTPKPPSSPSIDNEEGAVCFKAPSKTTSKHKGTSVLQKRLEKQILQSRKLRQREQNSEGMQKKLIPRSRLKVPKSQIPLVKKTDSHPLVSWESESDDEIDYHPISKSAAKEISEQLIKDGYNLDLTPDDEDLDLIPPKPLANRCICCSLNCMCLIQ</sequence>
<protein>
    <recommendedName>
        <fullName evidence="5">Protein FAM219A</fullName>
    </recommendedName>
</protein>
<evidence type="ECO:0008006" key="5">
    <source>
        <dbReference type="Google" id="ProtNLM"/>
    </source>
</evidence>
<evidence type="ECO:0000256" key="1">
    <source>
        <dbReference type="ARBA" id="ARBA00010549"/>
    </source>
</evidence>
<dbReference type="PANTHER" id="PTHR31281:SF3">
    <property type="entry name" value="PROTEIN FAM219A"/>
    <property type="match status" value="1"/>
</dbReference>
<accession>A0A8X6HWV9</accession>